<name>A0A2M7ZV06_9BACT</name>
<gene>
    <name evidence="1" type="ORF">CO121_01435</name>
</gene>
<proteinExistence type="predicted"/>
<dbReference type="SUPFAM" id="SSF55144">
    <property type="entry name" value="LigT-like"/>
    <property type="match status" value="1"/>
</dbReference>
<dbReference type="AlphaFoldDB" id="A0A2M7ZV06"/>
<sequence>CQIVKEISKIQTIFSLEFKKVLYGPPNKIPPRLVWVELGKNRELTGLVEKLKQKVEETGILRKIEKTRLQRYALHCGQGEFSPHITLGRIKTWQWRRIEPEERPDIGKDISLNFQVHSIEVMESQLKRSGAEYTVLESAPLSNPGKL</sequence>
<dbReference type="Gene3D" id="3.90.1140.10">
    <property type="entry name" value="Cyclic phosphodiesterase"/>
    <property type="match status" value="1"/>
</dbReference>
<evidence type="ECO:0000313" key="2">
    <source>
        <dbReference type="Proteomes" id="UP000229156"/>
    </source>
</evidence>
<comment type="caution">
    <text evidence="1">The sequence shown here is derived from an EMBL/GenBank/DDBJ whole genome shotgun (WGS) entry which is preliminary data.</text>
</comment>
<dbReference type="InterPro" id="IPR009097">
    <property type="entry name" value="Cyclic_Pdiesterase"/>
</dbReference>
<evidence type="ECO:0000313" key="1">
    <source>
        <dbReference type="EMBL" id="PJB09168.1"/>
    </source>
</evidence>
<evidence type="ECO:0008006" key="3">
    <source>
        <dbReference type="Google" id="ProtNLM"/>
    </source>
</evidence>
<organism evidence="1 2">
    <name type="scientific">bacterium (Candidatus Gribaldobacteria) CG_4_9_14_3_um_filter_36_15</name>
    <dbReference type="NCBI Taxonomy" id="2014269"/>
    <lineage>
        <taxon>Bacteria</taxon>
        <taxon>Candidatus Gribaldobacteria</taxon>
    </lineage>
</organism>
<feature type="non-terminal residue" evidence="1">
    <location>
        <position position="1"/>
    </location>
</feature>
<reference evidence="2" key="1">
    <citation type="submission" date="2017-09" db="EMBL/GenBank/DDBJ databases">
        <title>Depth-based differentiation of microbial function through sediment-hosted aquifers and enrichment of novel symbionts in the deep terrestrial subsurface.</title>
        <authorList>
            <person name="Probst A.J."/>
            <person name="Ladd B."/>
            <person name="Jarett J.K."/>
            <person name="Geller-Mcgrath D.E."/>
            <person name="Sieber C.M.K."/>
            <person name="Emerson J.B."/>
            <person name="Anantharaman K."/>
            <person name="Thomas B.C."/>
            <person name="Malmstrom R."/>
            <person name="Stieglmeier M."/>
            <person name="Klingl A."/>
            <person name="Woyke T."/>
            <person name="Ryan C.M."/>
            <person name="Banfield J.F."/>
        </authorList>
    </citation>
    <scope>NUCLEOTIDE SEQUENCE [LARGE SCALE GENOMIC DNA]</scope>
</reference>
<dbReference type="EMBL" id="PFUT01000029">
    <property type="protein sequence ID" value="PJB09168.1"/>
    <property type="molecule type" value="Genomic_DNA"/>
</dbReference>
<accession>A0A2M7ZV06</accession>
<protein>
    <recommendedName>
        <fullName evidence="3">Phosphoesterase HXTX domain-containing protein</fullName>
    </recommendedName>
</protein>
<dbReference type="Proteomes" id="UP000229156">
    <property type="component" value="Unassembled WGS sequence"/>
</dbReference>